<keyword evidence="2" id="KW-1185">Reference proteome</keyword>
<dbReference type="Proteomes" id="UP000217790">
    <property type="component" value="Unassembled WGS sequence"/>
</dbReference>
<protein>
    <submittedName>
        <fullName evidence="1">Uncharacterized protein</fullName>
    </submittedName>
</protein>
<dbReference type="STRING" id="47427.A0A2H3CGS5"/>
<reference evidence="2" key="1">
    <citation type="journal article" date="2017" name="Nat. Ecol. Evol.">
        <title>Genome expansion and lineage-specific genetic innovations in the forest pathogenic fungi Armillaria.</title>
        <authorList>
            <person name="Sipos G."/>
            <person name="Prasanna A.N."/>
            <person name="Walter M.C."/>
            <person name="O'Connor E."/>
            <person name="Balint B."/>
            <person name="Krizsan K."/>
            <person name="Kiss B."/>
            <person name="Hess J."/>
            <person name="Varga T."/>
            <person name="Slot J."/>
            <person name="Riley R."/>
            <person name="Boka B."/>
            <person name="Rigling D."/>
            <person name="Barry K."/>
            <person name="Lee J."/>
            <person name="Mihaltcheva S."/>
            <person name="LaButti K."/>
            <person name="Lipzen A."/>
            <person name="Waldron R."/>
            <person name="Moloney N.M."/>
            <person name="Sperisen C."/>
            <person name="Kredics L."/>
            <person name="Vagvoelgyi C."/>
            <person name="Patrignani A."/>
            <person name="Fitzpatrick D."/>
            <person name="Nagy I."/>
            <person name="Doyle S."/>
            <person name="Anderson J.B."/>
            <person name="Grigoriev I.V."/>
            <person name="Gueldener U."/>
            <person name="Muensterkoetter M."/>
            <person name="Nagy L.G."/>
        </authorList>
    </citation>
    <scope>NUCLEOTIDE SEQUENCE [LARGE SCALE GENOMIC DNA]</scope>
    <source>
        <strain evidence="2">Ar21-2</strain>
    </source>
</reference>
<sequence>MTPDFDNQIMSSSNLGSLPTTSFTVKVDELFSSKTLELLARTNHCPSFIYPSLCLPVHGCLAFVKGNNGTSAKYIQLIVFEHARSCMNVNVDESDHWPVSFQEPWSPRIINLLHRSESDLTDLTFSVPVPVNSFLIPILRQSPALQKLNIFVDADTAGDVFRVLTLAERYVPNLKMLRIEDVPCRGAASGLLLEGDAFHEMVRSRFSGDSHLETLKLSLKTTWSPQELLIPIAWNSPLRDLVKMKEEWLDVQFLLDLKDCLLEGEAHTLFFGSS</sequence>
<evidence type="ECO:0000313" key="1">
    <source>
        <dbReference type="EMBL" id="PBK82271.1"/>
    </source>
</evidence>
<name>A0A2H3CGS5_ARMGA</name>
<evidence type="ECO:0000313" key="2">
    <source>
        <dbReference type="Proteomes" id="UP000217790"/>
    </source>
</evidence>
<dbReference type="EMBL" id="KZ293719">
    <property type="protein sequence ID" value="PBK82271.1"/>
    <property type="molecule type" value="Genomic_DNA"/>
</dbReference>
<gene>
    <name evidence="1" type="ORF">ARMGADRAFT_1038731</name>
</gene>
<organism evidence="1 2">
    <name type="scientific">Armillaria gallica</name>
    <name type="common">Bulbous honey fungus</name>
    <name type="synonym">Armillaria bulbosa</name>
    <dbReference type="NCBI Taxonomy" id="47427"/>
    <lineage>
        <taxon>Eukaryota</taxon>
        <taxon>Fungi</taxon>
        <taxon>Dikarya</taxon>
        <taxon>Basidiomycota</taxon>
        <taxon>Agaricomycotina</taxon>
        <taxon>Agaricomycetes</taxon>
        <taxon>Agaricomycetidae</taxon>
        <taxon>Agaricales</taxon>
        <taxon>Marasmiineae</taxon>
        <taxon>Physalacriaceae</taxon>
        <taxon>Armillaria</taxon>
    </lineage>
</organism>
<dbReference type="AlphaFoldDB" id="A0A2H3CGS5"/>
<dbReference type="OrthoDB" id="3365698at2759"/>
<dbReference type="InParanoid" id="A0A2H3CGS5"/>
<accession>A0A2H3CGS5</accession>
<proteinExistence type="predicted"/>